<dbReference type="Pfam" id="PF14379">
    <property type="entry name" value="Myb_CC_LHEQLE"/>
    <property type="match status" value="1"/>
</dbReference>
<protein>
    <submittedName>
        <fullName evidence="7">Uncharacterized protein</fullName>
    </submittedName>
</protein>
<evidence type="ECO:0000256" key="4">
    <source>
        <dbReference type="SAM" id="MobiDB-lite"/>
    </source>
</evidence>
<feature type="compositionally biased region" description="Polar residues" evidence="4">
    <location>
        <begin position="307"/>
        <end position="322"/>
    </location>
</feature>
<dbReference type="Proteomes" id="UP000655225">
    <property type="component" value="Unassembled WGS sequence"/>
</dbReference>
<evidence type="ECO:0000256" key="3">
    <source>
        <dbReference type="ARBA" id="ARBA00023242"/>
    </source>
</evidence>
<evidence type="ECO:0000313" key="8">
    <source>
        <dbReference type="Proteomes" id="UP000655225"/>
    </source>
</evidence>
<evidence type="ECO:0000256" key="2">
    <source>
        <dbReference type="ARBA" id="ARBA00023163"/>
    </source>
</evidence>
<reference evidence="7 8" key="1">
    <citation type="submission" date="2020-04" db="EMBL/GenBank/DDBJ databases">
        <title>Plant Genome Project.</title>
        <authorList>
            <person name="Zhang R.-G."/>
        </authorList>
    </citation>
    <scope>NUCLEOTIDE SEQUENCE [LARGE SCALE GENOMIC DNA]</scope>
    <source>
        <strain evidence="7">YNK0</strain>
        <tissue evidence="7">Leaf</tissue>
    </source>
</reference>
<gene>
    <name evidence="7" type="ORF">HHK36_007255</name>
</gene>
<dbReference type="InterPro" id="IPR001005">
    <property type="entry name" value="SANT/Myb"/>
</dbReference>
<dbReference type="GO" id="GO:0003700">
    <property type="term" value="F:DNA-binding transcription factor activity"/>
    <property type="evidence" value="ECO:0007669"/>
    <property type="project" value="InterPro"/>
</dbReference>
<dbReference type="PANTHER" id="PTHR31499:SF11">
    <property type="entry name" value="MYB FAMILY TRANSCRIPTION FACTOR PHL8"/>
    <property type="match status" value="1"/>
</dbReference>
<dbReference type="EMBL" id="JABCRI010000004">
    <property type="protein sequence ID" value="KAF8408113.1"/>
    <property type="molecule type" value="Genomic_DNA"/>
</dbReference>
<dbReference type="OrthoDB" id="551907at2759"/>
<feature type="compositionally biased region" description="Low complexity" evidence="4">
    <location>
        <begin position="243"/>
        <end position="256"/>
    </location>
</feature>
<sequence length="371" mass="41297">MLEGSVHPETVDLFRMHNQDMGLVLSAEAKPRLKWTQELHQRFIEAITLLGGADKATPKTLMRVMGVPGLTLYHLKSHLQAFSISDESWLGRIHSQKPAVTISKKVNLAEANYRESQIRGCLMSEEVIDETQTQNNENLQITQALQMQMEVQKKLHEQIEVQKHLQLRIEAQGKYLHSVLKQAQETLARNNSSSEGLEAAKAELSQFVSMVNTRCPSSSISGLTEIGSLELKVGKRSMRGRSDSSIESSLTSSESSGRNDEKQPKLESGDTHECSRTSVVFVINQNGGYPCKTNSNNQDGRRKRSGISLSDVNCVEQPSTKRSLTHKEKSGNQLRKFGSSENLDLNSQHQSEIDSGHQELDLNCSGPDPFD</sequence>
<proteinExistence type="predicted"/>
<dbReference type="InterPro" id="IPR009057">
    <property type="entry name" value="Homeodomain-like_sf"/>
</dbReference>
<feature type="region of interest" description="Disordered" evidence="4">
    <location>
        <begin position="287"/>
        <end position="371"/>
    </location>
</feature>
<keyword evidence="8" id="KW-1185">Reference proteome</keyword>
<dbReference type="SUPFAM" id="SSF46689">
    <property type="entry name" value="Homeodomain-like"/>
    <property type="match status" value="1"/>
</dbReference>
<evidence type="ECO:0000259" key="5">
    <source>
        <dbReference type="Pfam" id="PF00249"/>
    </source>
</evidence>
<accession>A0A834ZN17</accession>
<feature type="compositionally biased region" description="Basic and acidic residues" evidence="4">
    <location>
        <begin position="257"/>
        <end position="273"/>
    </location>
</feature>
<dbReference type="GO" id="GO:0003677">
    <property type="term" value="F:DNA binding"/>
    <property type="evidence" value="ECO:0007669"/>
    <property type="project" value="InterPro"/>
</dbReference>
<dbReference type="NCBIfam" id="TIGR01557">
    <property type="entry name" value="myb_SHAQKYF"/>
    <property type="match status" value="1"/>
</dbReference>
<dbReference type="Pfam" id="PF00249">
    <property type="entry name" value="Myb_DNA-binding"/>
    <property type="match status" value="1"/>
</dbReference>
<dbReference type="OMA" id="ACLSYIN"/>
<dbReference type="Gene3D" id="1.10.10.60">
    <property type="entry name" value="Homeodomain-like"/>
    <property type="match status" value="1"/>
</dbReference>
<keyword evidence="2" id="KW-0804">Transcription</keyword>
<feature type="compositionally biased region" description="Polar residues" evidence="4">
    <location>
        <begin position="339"/>
        <end position="350"/>
    </location>
</feature>
<keyword evidence="1" id="KW-0805">Transcription regulation</keyword>
<feature type="compositionally biased region" description="Polar residues" evidence="4">
    <location>
        <begin position="287"/>
        <end position="298"/>
    </location>
</feature>
<dbReference type="InterPro" id="IPR006447">
    <property type="entry name" value="Myb_dom_plants"/>
</dbReference>
<comment type="caution">
    <text evidence="7">The sequence shown here is derived from an EMBL/GenBank/DDBJ whole genome shotgun (WGS) entry which is preliminary data.</text>
</comment>
<dbReference type="PANTHER" id="PTHR31499">
    <property type="entry name" value="MYB FAMILY TRANSCRIPTION FACTOR PHL11"/>
    <property type="match status" value="1"/>
</dbReference>
<evidence type="ECO:0000313" key="7">
    <source>
        <dbReference type="EMBL" id="KAF8408113.1"/>
    </source>
</evidence>
<organism evidence="7 8">
    <name type="scientific">Tetracentron sinense</name>
    <name type="common">Spur-leaf</name>
    <dbReference type="NCBI Taxonomy" id="13715"/>
    <lineage>
        <taxon>Eukaryota</taxon>
        <taxon>Viridiplantae</taxon>
        <taxon>Streptophyta</taxon>
        <taxon>Embryophyta</taxon>
        <taxon>Tracheophyta</taxon>
        <taxon>Spermatophyta</taxon>
        <taxon>Magnoliopsida</taxon>
        <taxon>Trochodendrales</taxon>
        <taxon>Trochodendraceae</taxon>
        <taxon>Tetracentron</taxon>
    </lineage>
</organism>
<dbReference type="InterPro" id="IPR025756">
    <property type="entry name" value="Myb_CC_LHEQLE"/>
</dbReference>
<evidence type="ECO:0000256" key="1">
    <source>
        <dbReference type="ARBA" id="ARBA00023015"/>
    </source>
</evidence>
<feature type="compositionally biased region" description="Basic and acidic residues" evidence="4">
    <location>
        <begin position="351"/>
        <end position="360"/>
    </location>
</feature>
<feature type="region of interest" description="Disordered" evidence="4">
    <location>
        <begin position="234"/>
        <end position="273"/>
    </location>
</feature>
<feature type="domain" description="Myb-like" evidence="5">
    <location>
        <begin position="32"/>
        <end position="80"/>
    </location>
</feature>
<feature type="domain" description="MYB-CC type transcription factor LHEQLE-containing" evidence="6">
    <location>
        <begin position="139"/>
        <end position="186"/>
    </location>
</feature>
<keyword evidence="3" id="KW-0539">Nucleus</keyword>
<dbReference type="AlphaFoldDB" id="A0A834ZN17"/>
<dbReference type="InterPro" id="IPR046955">
    <property type="entry name" value="PHR1-like"/>
</dbReference>
<name>A0A834ZN17_TETSI</name>
<evidence type="ECO:0000259" key="6">
    <source>
        <dbReference type="Pfam" id="PF14379"/>
    </source>
</evidence>